<name>M2TWH1_COCH5</name>
<evidence type="ECO:0000313" key="3">
    <source>
        <dbReference type="Proteomes" id="UP000016936"/>
    </source>
</evidence>
<sequence>MLKNMIENVEKYSYGRITLIQRDLVERKKHKEDDSEPPITRRGAEMAVVGISCCLPSETDDLEPFRNLLRTRGFSHGGLLLVQGSGGVGKSQILVALVRLHYCLQTRHASHSPPEDASTSKEYNQFLADGIQASCPIVIRRHMRDTEVVIYRKEANARRDKQRREKKASYYDPSADDDDASENKDNEDDNEDDADPILEQLAQMLVTDKKLQQPLVNTTGFQADKRLRLAENHPFRQQVGVSLFHYLLLAGIDTVWLFEQHRSNSCINDLINFTLPRGRMRVAPGIEYRPISQLALKTTRNLFKTTSRVVFMDIEEYRIQTADLFNELRDEYECTFFCTRNPYGICNTVGDLDTAYQMTPNDPHENNDDDRSQHDNVDFYNKRAASLRRINMKAQTVERALIMTDEGPYL</sequence>
<evidence type="ECO:0000256" key="1">
    <source>
        <dbReference type="SAM" id="MobiDB-lite"/>
    </source>
</evidence>
<dbReference type="HOGENOM" id="CLU_650539_0_0_1"/>
<dbReference type="Proteomes" id="UP000016936">
    <property type="component" value="Unassembled WGS sequence"/>
</dbReference>
<dbReference type="EMBL" id="KB445586">
    <property type="protein sequence ID" value="EMD86081.1"/>
    <property type="molecule type" value="Genomic_DNA"/>
</dbReference>
<reference evidence="2 3" key="1">
    <citation type="journal article" date="2012" name="PLoS Pathog.">
        <title>Diverse lifestyles and strategies of plant pathogenesis encoded in the genomes of eighteen Dothideomycetes fungi.</title>
        <authorList>
            <person name="Ohm R.A."/>
            <person name="Feau N."/>
            <person name="Henrissat B."/>
            <person name="Schoch C.L."/>
            <person name="Horwitz B.A."/>
            <person name="Barry K.W."/>
            <person name="Condon B.J."/>
            <person name="Copeland A.C."/>
            <person name="Dhillon B."/>
            <person name="Glaser F."/>
            <person name="Hesse C.N."/>
            <person name="Kosti I."/>
            <person name="LaButti K."/>
            <person name="Lindquist E.A."/>
            <person name="Lucas S."/>
            <person name="Salamov A.A."/>
            <person name="Bradshaw R.E."/>
            <person name="Ciuffetti L."/>
            <person name="Hamelin R.C."/>
            <person name="Kema G.H.J."/>
            <person name="Lawrence C."/>
            <person name="Scott J.A."/>
            <person name="Spatafora J.W."/>
            <person name="Turgeon B.G."/>
            <person name="de Wit P.J.G.M."/>
            <person name="Zhong S."/>
            <person name="Goodwin S.B."/>
            <person name="Grigoriev I.V."/>
        </authorList>
    </citation>
    <scope>NUCLEOTIDE SEQUENCE [LARGE SCALE GENOMIC DNA]</scope>
    <source>
        <strain evidence="3">C5 / ATCC 48332 / race O</strain>
    </source>
</reference>
<accession>M2TWH1</accession>
<feature type="compositionally biased region" description="Acidic residues" evidence="1">
    <location>
        <begin position="174"/>
        <end position="193"/>
    </location>
</feature>
<feature type="compositionally biased region" description="Basic and acidic residues" evidence="1">
    <location>
        <begin position="156"/>
        <end position="169"/>
    </location>
</feature>
<reference evidence="3" key="2">
    <citation type="journal article" date="2013" name="PLoS Genet.">
        <title>Comparative genome structure, secondary metabolite, and effector coding capacity across Cochliobolus pathogens.</title>
        <authorList>
            <person name="Condon B.J."/>
            <person name="Leng Y."/>
            <person name="Wu D."/>
            <person name="Bushley K.E."/>
            <person name="Ohm R.A."/>
            <person name="Otillar R."/>
            <person name="Martin J."/>
            <person name="Schackwitz W."/>
            <person name="Grimwood J."/>
            <person name="MohdZainudin N."/>
            <person name="Xue C."/>
            <person name="Wang R."/>
            <person name="Manning V.A."/>
            <person name="Dhillon B."/>
            <person name="Tu Z.J."/>
            <person name="Steffenson B.J."/>
            <person name="Salamov A."/>
            <person name="Sun H."/>
            <person name="Lowry S."/>
            <person name="LaButti K."/>
            <person name="Han J."/>
            <person name="Copeland A."/>
            <person name="Lindquist E."/>
            <person name="Barry K."/>
            <person name="Schmutz J."/>
            <person name="Baker S.E."/>
            <person name="Ciuffetti L.M."/>
            <person name="Grigoriev I.V."/>
            <person name="Zhong S."/>
            <person name="Turgeon B.G."/>
        </authorList>
    </citation>
    <scope>NUCLEOTIDE SEQUENCE [LARGE SCALE GENOMIC DNA]</scope>
    <source>
        <strain evidence="3">C5 / ATCC 48332 / race O</strain>
    </source>
</reference>
<proteinExistence type="predicted"/>
<feature type="region of interest" description="Disordered" evidence="1">
    <location>
        <begin position="156"/>
        <end position="193"/>
    </location>
</feature>
<keyword evidence="3" id="KW-1185">Reference proteome</keyword>
<dbReference type="AlphaFoldDB" id="M2TWH1"/>
<gene>
    <name evidence="2" type="ORF">COCHEDRAFT_1218930</name>
</gene>
<evidence type="ECO:0000313" key="2">
    <source>
        <dbReference type="EMBL" id="EMD86081.1"/>
    </source>
</evidence>
<protein>
    <submittedName>
        <fullName evidence="2">Uncharacterized protein</fullName>
    </submittedName>
</protein>
<organism evidence="2 3">
    <name type="scientific">Cochliobolus heterostrophus (strain C5 / ATCC 48332 / race O)</name>
    <name type="common">Southern corn leaf blight fungus</name>
    <name type="synonym">Bipolaris maydis</name>
    <dbReference type="NCBI Taxonomy" id="701091"/>
    <lineage>
        <taxon>Eukaryota</taxon>
        <taxon>Fungi</taxon>
        <taxon>Dikarya</taxon>
        <taxon>Ascomycota</taxon>
        <taxon>Pezizomycotina</taxon>
        <taxon>Dothideomycetes</taxon>
        <taxon>Pleosporomycetidae</taxon>
        <taxon>Pleosporales</taxon>
        <taxon>Pleosporineae</taxon>
        <taxon>Pleosporaceae</taxon>
        <taxon>Bipolaris</taxon>
    </lineage>
</organism>